<evidence type="ECO:0000313" key="2">
    <source>
        <dbReference type="EMBL" id="KAJ5165999.1"/>
    </source>
</evidence>
<proteinExistence type="predicted"/>
<keyword evidence="3" id="KW-1185">Reference proteome</keyword>
<protein>
    <submittedName>
        <fullName evidence="2">Uncharacterized protein</fullName>
    </submittedName>
</protein>
<accession>A0A9W9LLK7</accession>
<gene>
    <name evidence="2" type="ORF">N7492_006295</name>
</gene>
<dbReference type="AlphaFoldDB" id="A0A9W9LLK7"/>
<name>A0A9W9LLK7_9EURO</name>
<evidence type="ECO:0000313" key="3">
    <source>
        <dbReference type="Proteomes" id="UP001146351"/>
    </source>
</evidence>
<organism evidence="2 3">
    <name type="scientific">Penicillium capsulatum</name>
    <dbReference type="NCBI Taxonomy" id="69766"/>
    <lineage>
        <taxon>Eukaryota</taxon>
        <taxon>Fungi</taxon>
        <taxon>Dikarya</taxon>
        <taxon>Ascomycota</taxon>
        <taxon>Pezizomycotina</taxon>
        <taxon>Eurotiomycetes</taxon>
        <taxon>Eurotiomycetidae</taxon>
        <taxon>Eurotiales</taxon>
        <taxon>Aspergillaceae</taxon>
        <taxon>Penicillium</taxon>
    </lineage>
</organism>
<feature type="region of interest" description="Disordered" evidence="1">
    <location>
        <begin position="16"/>
        <end position="63"/>
    </location>
</feature>
<sequence length="176" mass="19433">MSSGVNFERETFNWASGVEESLRKTTDSLSKRLEVAEPPKQPHRDEGSCVSGQRGDSNASGQPIKGIVVDANEVPRTDDHHRCPCGPGGQCTRQLAADRNRYVYAVALALSEYPRLADNPRKTAILNRAFARVERSAWEMALQMLGKTRVAAEEKIDSNNPRHPVGECRASNMPET</sequence>
<feature type="compositionally biased region" description="Basic and acidic residues" evidence="1">
    <location>
        <begin position="20"/>
        <end position="47"/>
    </location>
</feature>
<dbReference type="Proteomes" id="UP001146351">
    <property type="component" value="Unassembled WGS sequence"/>
</dbReference>
<comment type="caution">
    <text evidence="2">The sequence shown here is derived from an EMBL/GenBank/DDBJ whole genome shotgun (WGS) entry which is preliminary data.</text>
</comment>
<evidence type="ECO:0000256" key="1">
    <source>
        <dbReference type="SAM" id="MobiDB-lite"/>
    </source>
</evidence>
<reference evidence="2" key="1">
    <citation type="submission" date="2022-11" db="EMBL/GenBank/DDBJ databases">
        <authorList>
            <person name="Petersen C."/>
        </authorList>
    </citation>
    <scope>NUCLEOTIDE SEQUENCE</scope>
    <source>
        <strain evidence="2">IBT 21917</strain>
    </source>
</reference>
<dbReference type="EMBL" id="JAPQKO010000004">
    <property type="protein sequence ID" value="KAJ5165999.1"/>
    <property type="molecule type" value="Genomic_DNA"/>
</dbReference>
<reference evidence="2" key="2">
    <citation type="journal article" date="2023" name="IMA Fungus">
        <title>Comparative genomic study of the Penicillium genus elucidates a diverse pangenome and 15 lateral gene transfer events.</title>
        <authorList>
            <person name="Petersen C."/>
            <person name="Sorensen T."/>
            <person name="Nielsen M.R."/>
            <person name="Sondergaard T.E."/>
            <person name="Sorensen J.L."/>
            <person name="Fitzpatrick D.A."/>
            <person name="Frisvad J.C."/>
            <person name="Nielsen K.L."/>
        </authorList>
    </citation>
    <scope>NUCLEOTIDE SEQUENCE</scope>
    <source>
        <strain evidence="2">IBT 21917</strain>
    </source>
</reference>
<feature type="compositionally biased region" description="Polar residues" evidence="1">
    <location>
        <begin position="50"/>
        <end position="61"/>
    </location>
</feature>
<feature type="region of interest" description="Disordered" evidence="1">
    <location>
        <begin position="153"/>
        <end position="176"/>
    </location>
</feature>